<comment type="caution">
    <text evidence="2">The sequence shown here is derived from an EMBL/GenBank/DDBJ whole genome shotgun (WGS) entry which is preliminary data.</text>
</comment>
<keyword evidence="1" id="KW-1133">Transmembrane helix</keyword>
<dbReference type="EMBL" id="SEWE01000023">
    <property type="protein sequence ID" value="RYU78925.1"/>
    <property type="molecule type" value="Genomic_DNA"/>
</dbReference>
<organism evidence="2 3">
    <name type="scientific">Hymenobacter persicinus</name>
    <dbReference type="NCBI Taxonomy" id="2025506"/>
    <lineage>
        <taxon>Bacteria</taxon>
        <taxon>Pseudomonadati</taxon>
        <taxon>Bacteroidota</taxon>
        <taxon>Cytophagia</taxon>
        <taxon>Cytophagales</taxon>
        <taxon>Hymenobacteraceae</taxon>
        <taxon>Hymenobacter</taxon>
    </lineage>
</organism>
<dbReference type="Proteomes" id="UP000294155">
    <property type="component" value="Unassembled WGS sequence"/>
</dbReference>
<dbReference type="RefSeq" id="WP_129921418.1">
    <property type="nucleotide sequence ID" value="NZ_SEWE01000023.1"/>
</dbReference>
<evidence type="ECO:0000313" key="3">
    <source>
        <dbReference type="Proteomes" id="UP000294155"/>
    </source>
</evidence>
<dbReference type="AlphaFoldDB" id="A0A4Q5LAF2"/>
<keyword evidence="3" id="KW-1185">Reference proteome</keyword>
<gene>
    <name evidence="2" type="ORF">EWM57_12130</name>
</gene>
<keyword evidence="1" id="KW-0812">Transmembrane</keyword>
<proteinExistence type="predicted"/>
<evidence type="ECO:0000313" key="2">
    <source>
        <dbReference type="EMBL" id="RYU78925.1"/>
    </source>
</evidence>
<name>A0A4Q5LAF2_9BACT</name>
<accession>A0A4Q5LAF2</accession>
<dbReference type="OrthoDB" id="860538at2"/>
<reference evidence="2 3" key="1">
    <citation type="submission" date="2019-02" db="EMBL/GenBank/DDBJ databases">
        <title>Bacterial novel species isolated from soil.</title>
        <authorList>
            <person name="Jung H.-Y."/>
        </authorList>
    </citation>
    <scope>NUCLEOTIDE SEQUENCE [LARGE SCALE GENOMIC DNA]</scope>
    <source>
        <strain evidence="2 3">1-3-3-3</strain>
    </source>
</reference>
<protein>
    <submittedName>
        <fullName evidence="2">Uncharacterized protein</fullName>
    </submittedName>
</protein>
<keyword evidence="1" id="KW-0472">Membrane</keyword>
<feature type="transmembrane region" description="Helical" evidence="1">
    <location>
        <begin position="15"/>
        <end position="38"/>
    </location>
</feature>
<evidence type="ECO:0000256" key="1">
    <source>
        <dbReference type="SAM" id="Phobius"/>
    </source>
</evidence>
<sequence length="123" mass="14180">MFDHLSYPEPLRKTIAWGGLVTYAALVLLVRVVHIGLVHKPYSERLQWAEHVLRRTEHLPQRKLLFADKDIRMDTVMMTFATSYEFWLLSSLEKPYQARSICISGNPDEHAGGLNKRQAFIAA</sequence>